<comment type="caution">
    <text evidence="9">The sequence shown here is derived from an EMBL/GenBank/DDBJ whole genome shotgun (WGS) entry which is preliminary data.</text>
</comment>
<proteinExistence type="inferred from homology"/>
<gene>
    <name evidence="9" type="ORF">ACRE_061700</name>
</gene>
<evidence type="ECO:0000256" key="3">
    <source>
        <dbReference type="ARBA" id="ARBA00015316"/>
    </source>
</evidence>
<dbReference type="GO" id="GO:0000408">
    <property type="term" value="C:EKC/KEOPS complex"/>
    <property type="evidence" value="ECO:0007669"/>
    <property type="project" value="TreeGrafter"/>
</dbReference>
<evidence type="ECO:0000256" key="8">
    <source>
        <dbReference type="RuleBase" id="RU004398"/>
    </source>
</evidence>
<dbReference type="Pfam" id="PF08617">
    <property type="entry name" value="CGI-121"/>
    <property type="match status" value="1"/>
</dbReference>
<evidence type="ECO:0000256" key="1">
    <source>
        <dbReference type="ARBA" id="ARBA00004123"/>
    </source>
</evidence>
<comment type="function">
    <text evidence="7">Component of the EKC/KEOPS complex that is required for the formation of a threonylcarbamoyl group on adenosine at position 37 (t(6)A37) in tRNAs that read codons beginning with adenine. The complex is probably involved in the transfer of the threonylcarbamoyl moiety of threonylcarbamoyl-AMP (TC-AMP) to the N6 group of A37. CGI121 acts as an allosteric effector that regulates the t(6)A activity of the complex. The EKC/KEOPS complex also promotes both telomere uncapping and telomere elongation. The complex is required for efficient recruitment of transcriptional coactivators. CGI121 is not required for tRNA modification.</text>
</comment>
<dbReference type="STRING" id="857340.A0A086T132"/>
<evidence type="ECO:0000313" key="10">
    <source>
        <dbReference type="Proteomes" id="UP000029964"/>
    </source>
</evidence>
<comment type="similarity">
    <text evidence="2 8">Belongs to the CGI121/TPRKB family.</text>
</comment>
<evidence type="ECO:0000313" key="9">
    <source>
        <dbReference type="EMBL" id="KFH43064.1"/>
    </source>
</evidence>
<evidence type="ECO:0000256" key="7">
    <source>
        <dbReference type="ARBA" id="ARBA00025043"/>
    </source>
</evidence>
<dbReference type="EMBL" id="JPKY01000078">
    <property type="protein sequence ID" value="KFH43064.1"/>
    <property type="molecule type" value="Genomic_DNA"/>
</dbReference>
<sequence>MSVETVTLDHLPARYTVHLALMRNVRNPAFLHSQLLARNSDFEYALVDASVIVSRLHILSAVFKAVTSAASDALKTPNVHSEIVTCLSVSNNIAEAYRRYGISPTTKDLLVVKVAIDGSPSSDQIADHLSRHVEGDLSPVTDENLAAVADLPKVSKYYKLNGLNWLDGIKDHAAKHKEMEALILGGMALRGV</sequence>
<dbReference type="GO" id="GO:0005829">
    <property type="term" value="C:cytosol"/>
    <property type="evidence" value="ECO:0007669"/>
    <property type="project" value="TreeGrafter"/>
</dbReference>
<dbReference type="Gene3D" id="3.30.2380.10">
    <property type="entry name" value="CGI121/TPRKB"/>
    <property type="match status" value="1"/>
</dbReference>
<comment type="subcellular location">
    <subcellularLocation>
        <location evidence="1">Nucleus</location>
    </subcellularLocation>
</comment>
<dbReference type="GO" id="GO:0002949">
    <property type="term" value="P:tRNA threonylcarbamoyladenosine modification"/>
    <property type="evidence" value="ECO:0007669"/>
    <property type="project" value="TreeGrafter"/>
</dbReference>
<dbReference type="PANTHER" id="PTHR15840">
    <property type="entry name" value="CGI-121 FAMILY MEMBER"/>
    <property type="match status" value="1"/>
</dbReference>
<dbReference type="SUPFAM" id="SSF143870">
    <property type="entry name" value="PF0523-like"/>
    <property type="match status" value="1"/>
</dbReference>
<dbReference type="AlphaFoldDB" id="A0A086T132"/>
<protein>
    <recommendedName>
        <fullName evidence="4">EKC/KEOPS complex subunit CGI121</fullName>
    </recommendedName>
    <alternativeName>
        <fullName evidence="3">EKC/KEOPS complex subunit cgi121</fullName>
    </alternativeName>
</protein>
<dbReference type="HOGENOM" id="CLU_065847_1_0_1"/>
<dbReference type="InterPro" id="IPR013926">
    <property type="entry name" value="CGI121/TPRKB"/>
</dbReference>
<keyword evidence="6 8" id="KW-0539">Nucleus</keyword>
<evidence type="ECO:0000256" key="2">
    <source>
        <dbReference type="ARBA" id="ARBA00005546"/>
    </source>
</evidence>
<dbReference type="Proteomes" id="UP000029964">
    <property type="component" value="Unassembled WGS sequence"/>
</dbReference>
<organism evidence="9 10">
    <name type="scientific">Hapsidospora chrysogenum (strain ATCC 11550 / CBS 779.69 / DSM 880 / IAM 14645 / JCM 23072 / IMI 49137)</name>
    <name type="common">Acremonium chrysogenum</name>
    <dbReference type="NCBI Taxonomy" id="857340"/>
    <lineage>
        <taxon>Eukaryota</taxon>
        <taxon>Fungi</taxon>
        <taxon>Dikarya</taxon>
        <taxon>Ascomycota</taxon>
        <taxon>Pezizomycotina</taxon>
        <taxon>Sordariomycetes</taxon>
        <taxon>Hypocreomycetidae</taxon>
        <taxon>Hypocreales</taxon>
        <taxon>Bionectriaceae</taxon>
        <taxon>Hapsidospora</taxon>
    </lineage>
</organism>
<evidence type="ECO:0000256" key="6">
    <source>
        <dbReference type="ARBA" id="ARBA00023242"/>
    </source>
</evidence>
<evidence type="ECO:0000256" key="4">
    <source>
        <dbReference type="ARBA" id="ARBA00016009"/>
    </source>
</evidence>
<reference evidence="10" key="1">
    <citation type="journal article" date="2014" name="Genome Announc.">
        <title>Genome sequence and annotation of Acremonium chrysogenum, producer of the beta-lactam antibiotic cephalosporin C.</title>
        <authorList>
            <person name="Terfehr D."/>
            <person name="Dahlmann T.A."/>
            <person name="Specht T."/>
            <person name="Zadra I."/>
            <person name="Kuernsteiner H."/>
            <person name="Kueck U."/>
        </authorList>
    </citation>
    <scope>NUCLEOTIDE SEQUENCE [LARGE SCALE GENOMIC DNA]</scope>
    <source>
        <strain evidence="10">ATCC 11550 / CBS 779.69 / DSM 880 / IAM 14645 / JCM 23072 / IMI 49137</strain>
    </source>
</reference>
<dbReference type="InterPro" id="IPR036504">
    <property type="entry name" value="CGI121/TPRKB_sf"/>
</dbReference>
<dbReference type="GO" id="GO:0005634">
    <property type="term" value="C:nucleus"/>
    <property type="evidence" value="ECO:0007669"/>
    <property type="project" value="UniProtKB-SubCell"/>
</dbReference>
<keyword evidence="10" id="KW-1185">Reference proteome</keyword>
<evidence type="ECO:0000256" key="5">
    <source>
        <dbReference type="ARBA" id="ARBA00022694"/>
    </source>
</evidence>
<keyword evidence="5" id="KW-0819">tRNA processing</keyword>
<name>A0A086T132_HAPC1</name>
<dbReference type="OrthoDB" id="329139at2759"/>
<accession>A0A086T132</accession>
<dbReference type="PANTHER" id="PTHR15840:SF10">
    <property type="entry name" value="EKC_KEOPS COMPLEX SUBUNIT TPRKB"/>
    <property type="match status" value="1"/>
</dbReference>